<feature type="region of interest" description="Disordered" evidence="1">
    <location>
        <begin position="1"/>
        <end position="39"/>
    </location>
</feature>
<name>A0A0C3B4P4_PILCF</name>
<evidence type="ECO:0000313" key="3">
    <source>
        <dbReference type="Proteomes" id="UP000054166"/>
    </source>
</evidence>
<proteinExistence type="predicted"/>
<dbReference type="Proteomes" id="UP000054166">
    <property type="component" value="Unassembled WGS sequence"/>
</dbReference>
<reference evidence="3" key="2">
    <citation type="submission" date="2015-01" db="EMBL/GenBank/DDBJ databases">
        <title>Evolutionary Origins and Diversification of the Mycorrhizal Mutualists.</title>
        <authorList>
            <consortium name="DOE Joint Genome Institute"/>
            <consortium name="Mycorrhizal Genomics Consortium"/>
            <person name="Kohler A."/>
            <person name="Kuo A."/>
            <person name="Nagy L.G."/>
            <person name="Floudas D."/>
            <person name="Copeland A."/>
            <person name="Barry K.W."/>
            <person name="Cichocki N."/>
            <person name="Veneault-Fourrey C."/>
            <person name="LaButti K."/>
            <person name="Lindquist E.A."/>
            <person name="Lipzen A."/>
            <person name="Lundell T."/>
            <person name="Morin E."/>
            <person name="Murat C."/>
            <person name="Riley R."/>
            <person name="Ohm R."/>
            <person name="Sun H."/>
            <person name="Tunlid A."/>
            <person name="Henrissat B."/>
            <person name="Grigoriev I.V."/>
            <person name="Hibbett D.S."/>
            <person name="Martin F."/>
        </authorList>
    </citation>
    <scope>NUCLEOTIDE SEQUENCE [LARGE SCALE GENOMIC DNA]</scope>
    <source>
        <strain evidence="3">F 1598</strain>
    </source>
</reference>
<keyword evidence="3" id="KW-1185">Reference proteome</keyword>
<feature type="compositionally biased region" description="Low complexity" evidence="1">
    <location>
        <begin position="11"/>
        <end position="24"/>
    </location>
</feature>
<dbReference type="HOGENOM" id="CLU_2688707_0_0_1"/>
<dbReference type="AlphaFoldDB" id="A0A0C3B4P4"/>
<protein>
    <submittedName>
        <fullName evidence="2">Uncharacterized protein</fullName>
    </submittedName>
</protein>
<accession>A0A0C3B4P4</accession>
<gene>
    <name evidence="2" type="ORF">PILCRDRAFT_16284</name>
</gene>
<organism evidence="2 3">
    <name type="scientific">Piloderma croceum (strain F 1598)</name>
    <dbReference type="NCBI Taxonomy" id="765440"/>
    <lineage>
        <taxon>Eukaryota</taxon>
        <taxon>Fungi</taxon>
        <taxon>Dikarya</taxon>
        <taxon>Basidiomycota</taxon>
        <taxon>Agaricomycotina</taxon>
        <taxon>Agaricomycetes</taxon>
        <taxon>Agaricomycetidae</taxon>
        <taxon>Atheliales</taxon>
        <taxon>Atheliaceae</taxon>
        <taxon>Piloderma</taxon>
    </lineage>
</organism>
<sequence length="74" mass="7673">MLGQENVYLPSGESGDEGSAAAAGQNRGNDPAGNGFKDNKVYGVTCRSFIGGSLRDKEEGEGAFDYSVVEEPVA</sequence>
<reference evidence="2 3" key="1">
    <citation type="submission" date="2014-04" db="EMBL/GenBank/DDBJ databases">
        <authorList>
            <consortium name="DOE Joint Genome Institute"/>
            <person name="Kuo A."/>
            <person name="Tarkka M."/>
            <person name="Buscot F."/>
            <person name="Kohler A."/>
            <person name="Nagy L.G."/>
            <person name="Floudas D."/>
            <person name="Copeland A."/>
            <person name="Barry K.W."/>
            <person name="Cichocki N."/>
            <person name="Veneault-Fourrey C."/>
            <person name="LaButti K."/>
            <person name="Lindquist E.A."/>
            <person name="Lipzen A."/>
            <person name="Lundell T."/>
            <person name="Morin E."/>
            <person name="Murat C."/>
            <person name="Sun H."/>
            <person name="Tunlid A."/>
            <person name="Henrissat B."/>
            <person name="Grigoriev I.V."/>
            <person name="Hibbett D.S."/>
            <person name="Martin F."/>
            <person name="Nordberg H.P."/>
            <person name="Cantor M.N."/>
            <person name="Hua S.X."/>
        </authorList>
    </citation>
    <scope>NUCLEOTIDE SEQUENCE [LARGE SCALE GENOMIC DNA]</scope>
    <source>
        <strain evidence="2 3">F 1598</strain>
    </source>
</reference>
<dbReference type="InParanoid" id="A0A0C3B4P4"/>
<dbReference type="EMBL" id="KN833145">
    <property type="protein sequence ID" value="KIM72267.1"/>
    <property type="molecule type" value="Genomic_DNA"/>
</dbReference>
<evidence type="ECO:0000256" key="1">
    <source>
        <dbReference type="SAM" id="MobiDB-lite"/>
    </source>
</evidence>
<evidence type="ECO:0000313" key="2">
    <source>
        <dbReference type="EMBL" id="KIM72267.1"/>
    </source>
</evidence>